<gene>
    <name evidence="8" type="ordered locus">VIT_09s0002g06890</name>
</gene>
<dbReference type="STRING" id="29760.F6HXD5"/>
<feature type="chain" id="PRO_5003341295" description="Phytocyanin domain-containing protein" evidence="6">
    <location>
        <begin position="24"/>
        <end position="361"/>
    </location>
</feature>
<feature type="compositionally biased region" description="Low complexity" evidence="5">
    <location>
        <begin position="323"/>
        <end position="341"/>
    </location>
</feature>
<keyword evidence="2" id="KW-0186">Copper</keyword>
<feature type="compositionally biased region" description="Low complexity" evidence="5">
    <location>
        <begin position="277"/>
        <end position="289"/>
    </location>
</feature>
<dbReference type="PANTHER" id="PTHR33021">
    <property type="entry name" value="BLUE COPPER PROTEIN"/>
    <property type="match status" value="1"/>
</dbReference>
<evidence type="ECO:0000256" key="4">
    <source>
        <dbReference type="ARBA" id="ARBA00023180"/>
    </source>
</evidence>
<evidence type="ECO:0000313" key="8">
    <source>
        <dbReference type="EMBL" id="CCB59605.1"/>
    </source>
</evidence>
<feature type="domain" description="Phytocyanin" evidence="7">
    <location>
        <begin position="174"/>
        <end position="278"/>
    </location>
</feature>
<evidence type="ECO:0000256" key="1">
    <source>
        <dbReference type="ARBA" id="ARBA00022723"/>
    </source>
</evidence>
<name>F6HXD5_VITVI</name>
<proteinExistence type="predicted"/>
<feature type="region of interest" description="Disordered" evidence="5">
    <location>
        <begin position="277"/>
        <end position="341"/>
    </location>
</feature>
<feature type="compositionally biased region" description="Low complexity" evidence="5">
    <location>
        <begin position="128"/>
        <end position="141"/>
    </location>
</feature>
<accession>F6HXD5</accession>
<feature type="region of interest" description="Disordered" evidence="5">
    <location>
        <begin position="128"/>
        <end position="152"/>
    </location>
</feature>
<evidence type="ECO:0000313" key="9">
    <source>
        <dbReference type="Proteomes" id="UP000009183"/>
    </source>
</evidence>
<keyword evidence="4" id="KW-0325">Glycoprotein</keyword>
<organism evidence="8 9">
    <name type="scientific">Vitis vinifera</name>
    <name type="common">Grape</name>
    <dbReference type="NCBI Taxonomy" id="29760"/>
    <lineage>
        <taxon>Eukaryota</taxon>
        <taxon>Viridiplantae</taxon>
        <taxon>Streptophyta</taxon>
        <taxon>Embryophyta</taxon>
        <taxon>Tracheophyta</taxon>
        <taxon>Spermatophyta</taxon>
        <taxon>Magnoliopsida</taxon>
        <taxon>eudicotyledons</taxon>
        <taxon>Gunneridae</taxon>
        <taxon>Pentapetalae</taxon>
        <taxon>rosids</taxon>
        <taxon>Vitales</taxon>
        <taxon>Vitaceae</taxon>
        <taxon>Viteae</taxon>
        <taxon>Vitis</taxon>
    </lineage>
</organism>
<dbReference type="eggNOG" id="ENOG502QVXK">
    <property type="taxonomic scope" value="Eukaryota"/>
</dbReference>
<keyword evidence="3" id="KW-1015">Disulfide bond</keyword>
<evidence type="ECO:0000259" key="7">
    <source>
        <dbReference type="PROSITE" id="PS51485"/>
    </source>
</evidence>
<evidence type="ECO:0000256" key="2">
    <source>
        <dbReference type="ARBA" id="ARBA00023008"/>
    </source>
</evidence>
<dbReference type="HOGENOM" id="CLU_058719_2_8_1"/>
<reference evidence="9" key="1">
    <citation type="journal article" date="2007" name="Nature">
        <title>The grapevine genome sequence suggests ancestral hexaploidization in major angiosperm phyla.</title>
        <authorList>
            <consortium name="The French-Italian Public Consortium for Grapevine Genome Characterization."/>
            <person name="Jaillon O."/>
            <person name="Aury J.-M."/>
            <person name="Noel B."/>
            <person name="Policriti A."/>
            <person name="Clepet C."/>
            <person name="Casagrande A."/>
            <person name="Choisne N."/>
            <person name="Aubourg S."/>
            <person name="Vitulo N."/>
            <person name="Jubin C."/>
            <person name="Vezzi A."/>
            <person name="Legeai F."/>
            <person name="Hugueney P."/>
            <person name="Dasilva C."/>
            <person name="Horner D."/>
            <person name="Mica E."/>
            <person name="Jublot D."/>
            <person name="Poulain J."/>
            <person name="Bruyere C."/>
            <person name="Billault A."/>
            <person name="Segurens B."/>
            <person name="Gouyvenoux M."/>
            <person name="Ugarte E."/>
            <person name="Cattonaro F."/>
            <person name="Anthouard V."/>
            <person name="Vico V."/>
            <person name="Del Fabbro C."/>
            <person name="Alaux M."/>
            <person name="Di Gaspero G."/>
            <person name="Dumas V."/>
            <person name="Felice N."/>
            <person name="Paillard S."/>
            <person name="Juman I."/>
            <person name="Moroldo M."/>
            <person name="Scalabrin S."/>
            <person name="Canaguier A."/>
            <person name="Le Clainche I."/>
            <person name="Malacrida G."/>
            <person name="Durand E."/>
            <person name="Pesole G."/>
            <person name="Laucou V."/>
            <person name="Chatelet P."/>
            <person name="Merdinoglu D."/>
            <person name="Delledonne M."/>
            <person name="Pezzotti M."/>
            <person name="Lecharny A."/>
            <person name="Scarpelli C."/>
            <person name="Artiguenave F."/>
            <person name="Pe M.E."/>
            <person name="Valle G."/>
            <person name="Morgante M."/>
            <person name="Caboche M."/>
            <person name="Adam-Blondon A.-F."/>
            <person name="Weissenbach J."/>
            <person name="Quetier F."/>
            <person name="Wincker P."/>
        </authorList>
    </citation>
    <scope>NUCLEOTIDE SEQUENCE [LARGE SCALE GENOMIC DNA]</scope>
    <source>
        <strain evidence="9">cv. Pinot noir / PN40024</strain>
    </source>
</reference>
<sequence length="361" mass="36615">MARLISMAVIVAVLAAMLHYSAAQTVHVVGDNTGWTVPQGGAATYTSWASGKQFVVGDTLVFNFATNVHDVAELSKESFDACDFSSTIGSIITTGPANITLATAGNHYYVCTIGSHCTSGQKLAISVSATPGASPPSSSTATPPPTTQGGDSSSSTVFAIVVLAAMLHYSAAQTVHVVGDNTGWTVPQGGAATYTSWASGRQFVVGDTLVFNFATNVHDVAELSKESFDACDFSSTIGNIITTGPANITLATAGNHYYVCTIGSHCTSGQKLAISVSATPGASPPSSSTAPPPPTTTNTPPSTPSPTAEVCPPTTAPSPKMNTPSPTTATPPSSQGGDSSSSTVFASVFVSLVSLVMSFFL</sequence>
<dbReference type="SUPFAM" id="SSF49503">
    <property type="entry name" value="Cupredoxins"/>
    <property type="match status" value="2"/>
</dbReference>
<dbReference type="AlphaFoldDB" id="F6HXD5"/>
<dbReference type="Proteomes" id="UP000009183">
    <property type="component" value="Chromosome 9"/>
</dbReference>
<feature type="signal peptide" evidence="6">
    <location>
        <begin position="1"/>
        <end position="23"/>
    </location>
</feature>
<dbReference type="InParanoid" id="F6HXD5"/>
<dbReference type="FunFam" id="2.60.40.420:FF:000034">
    <property type="entry name" value="Cupredoxin superfamily protein"/>
    <property type="match status" value="2"/>
</dbReference>
<dbReference type="PaxDb" id="29760-VIT_09s0002g06890.t01"/>
<dbReference type="InterPro" id="IPR008972">
    <property type="entry name" value="Cupredoxin"/>
</dbReference>
<keyword evidence="1" id="KW-0479">Metal-binding</keyword>
<dbReference type="GO" id="GO:0005886">
    <property type="term" value="C:plasma membrane"/>
    <property type="evidence" value="ECO:0000318"/>
    <property type="project" value="GO_Central"/>
</dbReference>
<dbReference type="OrthoDB" id="5421909at2759"/>
<dbReference type="InterPro" id="IPR003245">
    <property type="entry name" value="Phytocyanin_dom"/>
</dbReference>
<dbReference type="PANTHER" id="PTHR33021:SF189">
    <property type="entry name" value="CUCUMBER PEELING CUPREDOXIN-LIKE"/>
    <property type="match status" value="1"/>
</dbReference>
<dbReference type="ExpressionAtlas" id="F6HXD5">
    <property type="expression patterns" value="baseline"/>
</dbReference>
<dbReference type="InterPro" id="IPR039391">
    <property type="entry name" value="Phytocyanin-like"/>
</dbReference>
<evidence type="ECO:0000256" key="6">
    <source>
        <dbReference type="SAM" id="SignalP"/>
    </source>
</evidence>
<dbReference type="Pfam" id="PF02298">
    <property type="entry name" value="Cu_bind_like"/>
    <property type="match status" value="2"/>
</dbReference>
<evidence type="ECO:0000256" key="5">
    <source>
        <dbReference type="SAM" id="MobiDB-lite"/>
    </source>
</evidence>
<dbReference type="InterPro" id="IPR028871">
    <property type="entry name" value="BlueCu_1_BS"/>
</dbReference>
<dbReference type="EMBL" id="FN596494">
    <property type="protein sequence ID" value="CCB59605.1"/>
    <property type="molecule type" value="Genomic_DNA"/>
</dbReference>
<dbReference type="PROSITE" id="PS00196">
    <property type="entry name" value="COPPER_BLUE"/>
    <property type="match status" value="2"/>
</dbReference>
<feature type="compositionally biased region" description="Low complexity" evidence="5">
    <location>
        <begin position="296"/>
        <end position="308"/>
    </location>
</feature>
<dbReference type="Gene3D" id="2.60.40.420">
    <property type="entry name" value="Cupredoxins - blue copper proteins"/>
    <property type="match status" value="2"/>
</dbReference>
<keyword evidence="9" id="KW-1185">Reference proteome</keyword>
<dbReference type="GO" id="GO:0009055">
    <property type="term" value="F:electron transfer activity"/>
    <property type="evidence" value="ECO:0007669"/>
    <property type="project" value="InterPro"/>
</dbReference>
<keyword evidence="6" id="KW-0732">Signal</keyword>
<evidence type="ECO:0000256" key="3">
    <source>
        <dbReference type="ARBA" id="ARBA00023157"/>
    </source>
</evidence>
<feature type="domain" description="Phytocyanin" evidence="7">
    <location>
        <begin position="25"/>
        <end position="129"/>
    </location>
</feature>
<dbReference type="GO" id="GO:0046872">
    <property type="term" value="F:metal ion binding"/>
    <property type="evidence" value="ECO:0007669"/>
    <property type="project" value="UniProtKB-KW"/>
</dbReference>
<protein>
    <recommendedName>
        <fullName evidence="7">Phytocyanin domain-containing protein</fullName>
    </recommendedName>
</protein>
<dbReference type="PROSITE" id="PS51485">
    <property type="entry name" value="PHYTOCYANIN"/>
    <property type="match status" value="2"/>
</dbReference>